<dbReference type="SUPFAM" id="SSF52833">
    <property type="entry name" value="Thioredoxin-like"/>
    <property type="match status" value="1"/>
</dbReference>
<dbReference type="STRING" id="1382522.W6MH40"/>
<dbReference type="Proteomes" id="UP000019384">
    <property type="component" value="Unassembled WGS sequence"/>
</dbReference>
<organism evidence="3 4">
    <name type="scientific">Kuraishia capsulata CBS 1993</name>
    <dbReference type="NCBI Taxonomy" id="1382522"/>
    <lineage>
        <taxon>Eukaryota</taxon>
        <taxon>Fungi</taxon>
        <taxon>Dikarya</taxon>
        <taxon>Ascomycota</taxon>
        <taxon>Saccharomycotina</taxon>
        <taxon>Pichiomycetes</taxon>
        <taxon>Pichiales</taxon>
        <taxon>Pichiaceae</taxon>
        <taxon>Kuraishia</taxon>
    </lineage>
</organism>
<dbReference type="SMART" id="SM00594">
    <property type="entry name" value="UAS"/>
    <property type="match status" value="1"/>
</dbReference>
<dbReference type="CDD" id="cd02958">
    <property type="entry name" value="UAS"/>
    <property type="match status" value="1"/>
</dbReference>
<feature type="domain" description="UBX" evidence="2">
    <location>
        <begin position="402"/>
        <end position="479"/>
    </location>
</feature>
<dbReference type="Pfam" id="PF00789">
    <property type="entry name" value="UBX"/>
    <property type="match status" value="1"/>
</dbReference>
<reference evidence="3" key="2">
    <citation type="submission" date="2014-02" db="EMBL/GenBank/DDBJ databases">
        <title>Complete DNA sequence of /Kuraishia capsulata/ illustrates novel genomic features among budding yeasts (/Saccharomycotina/).</title>
        <authorList>
            <person name="Morales L."/>
            <person name="Noel B."/>
            <person name="Porcel B."/>
            <person name="Marcet-Houben M."/>
            <person name="Hullo M-F."/>
            <person name="Sacerdot C."/>
            <person name="Tekaia F."/>
            <person name="Leh-Louis V."/>
            <person name="Despons L."/>
            <person name="Khanna V."/>
            <person name="Aury J-M."/>
            <person name="Barbe V."/>
            <person name="Couloux A."/>
            <person name="Labadie K."/>
            <person name="Pelletier E."/>
            <person name="Souciet J-L."/>
            <person name="Boekhout T."/>
            <person name="Gabaldon T."/>
            <person name="Wincker P."/>
            <person name="Dujon B."/>
        </authorList>
    </citation>
    <scope>NUCLEOTIDE SEQUENCE</scope>
    <source>
        <strain evidence="3">CBS 1993</strain>
    </source>
</reference>
<evidence type="ECO:0000259" key="2">
    <source>
        <dbReference type="PROSITE" id="PS50033"/>
    </source>
</evidence>
<dbReference type="GO" id="GO:0043130">
    <property type="term" value="F:ubiquitin binding"/>
    <property type="evidence" value="ECO:0007669"/>
    <property type="project" value="EnsemblFungi"/>
</dbReference>
<dbReference type="Pfam" id="PF13899">
    <property type="entry name" value="Thioredoxin_7"/>
    <property type="match status" value="1"/>
</dbReference>
<gene>
    <name evidence="3" type="ORF">KUCA_T00000925001</name>
</gene>
<evidence type="ECO:0000256" key="1">
    <source>
        <dbReference type="SAM" id="MobiDB-lite"/>
    </source>
</evidence>
<dbReference type="SUPFAM" id="SSF54236">
    <property type="entry name" value="Ubiquitin-like"/>
    <property type="match status" value="1"/>
</dbReference>
<dbReference type="Gene3D" id="3.10.20.90">
    <property type="entry name" value="Phosphatidylinositol 3-kinase Catalytic Subunit, Chain A, domain 1"/>
    <property type="match status" value="1"/>
</dbReference>
<dbReference type="GO" id="GO:0043161">
    <property type="term" value="P:proteasome-mediated ubiquitin-dependent protein catabolic process"/>
    <property type="evidence" value="ECO:0007669"/>
    <property type="project" value="EnsemblFungi"/>
</dbReference>
<proteinExistence type="predicted"/>
<dbReference type="OrthoDB" id="270602at2759"/>
<dbReference type="EMBL" id="HG793125">
    <property type="protein sequence ID" value="CDK24958.1"/>
    <property type="molecule type" value="Genomic_DNA"/>
</dbReference>
<dbReference type="InterPro" id="IPR050730">
    <property type="entry name" value="UBX_domain-protein"/>
</dbReference>
<dbReference type="RefSeq" id="XP_022456973.1">
    <property type="nucleotide sequence ID" value="XM_022605512.1"/>
</dbReference>
<dbReference type="GO" id="GO:0005634">
    <property type="term" value="C:nucleus"/>
    <property type="evidence" value="ECO:0007669"/>
    <property type="project" value="TreeGrafter"/>
</dbReference>
<protein>
    <recommendedName>
        <fullName evidence="2">UBX domain-containing protein</fullName>
    </recommendedName>
</protein>
<dbReference type="CDD" id="cd01767">
    <property type="entry name" value="UBX"/>
    <property type="match status" value="1"/>
</dbReference>
<dbReference type="Gene3D" id="3.40.30.10">
    <property type="entry name" value="Glutaredoxin"/>
    <property type="match status" value="1"/>
</dbReference>
<dbReference type="HOGENOM" id="CLU_021255_2_1_1"/>
<name>W6MH40_9ASCO</name>
<sequence>MDGMIDMFLAVTDTSDRRVAEQFLEMAGNDVDTAISLFLEHGGGASSGTANATDSIPDDDEAFAARLQNEAYQEVRAPQEAVHEQLIDSYHPVLNHVYQDPSRAMFGDNPAGIFNQRLDTDFSDDDADFVGAISDEEDENIDYDDDDNDDDLMVLDDDLNATRPRRTTAARRRQPASAYMTSSQRRLANIFRPPWDIIEKLSLDAAKIKARQEKKWILINIQDVGDFQCQVLNRDFWSNADVKDVVRENFIFLQYQNSSPSGSQYAQFYPIGEFPHIAILDPMTGERLKIWDRVPKVSDWISDVVDFLVRFSLDPSHKNPTVTHEHPLDVDALSEEQQINLAMQKSMNNSDTDMKGGDEANPISLDSDNEVLDKEDGEQEEPTEADIIAAIKPIEHEEPAPDPQTTTRVQIRSGDGKRVVRRFRLEDSVRNIYEYVKATFDQLGDATEFVLTSQRLNLITELDKTILEAGLKNATILLEIVG</sequence>
<accession>W6MH40</accession>
<dbReference type="PANTHER" id="PTHR23322:SF6">
    <property type="entry name" value="UBX DOMAIN-CONTAINING PROTEIN 7"/>
    <property type="match status" value="1"/>
</dbReference>
<keyword evidence="4" id="KW-1185">Reference proteome</keyword>
<dbReference type="SMART" id="SM00166">
    <property type="entry name" value="UBX"/>
    <property type="match status" value="1"/>
</dbReference>
<evidence type="ECO:0000313" key="3">
    <source>
        <dbReference type="EMBL" id="CDK24958.1"/>
    </source>
</evidence>
<dbReference type="PANTHER" id="PTHR23322">
    <property type="entry name" value="FAS-ASSOCIATED PROTEIN"/>
    <property type="match status" value="1"/>
</dbReference>
<dbReference type="GO" id="GO:0051117">
    <property type="term" value="F:ATPase binding"/>
    <property type="evidence" value="ECO:0007669"/>
    <property type="project" value="EnsemblFungi"/>
</dbReference>
<dbReference type="InterPro" id="IPR006577">
    <property type="entry name" value="UAS"/>
</dbReference>
<dbReference type="PROSITE" id="PS50033">
    <property type="entry name" value="UBX"/>
    <property type="match status" value="1"/>
</dbReference>
<evidence type="ECO:0000313" key="4">
    <source>
        <dbReference type="Proteomes" id="UP000019384"/>
    </source>
</evidence>
<dbReference type="InterPro" id="IPR001012">
    <property type="entry name" value="UBX_dom"/>
</dbReference>
<dbReference type="Pfam" id="PF14555">
    <property type="entry name" value="UBA_4"/>
    <property type="match status" value="1"/>
</dbReference>
<dbReference type="InterPro" id="IPR036249">
    <property type="entry name" value="Thioredoxin-like_sf"/>
</dbReference>
<feature type="compositionally biased region" description="Acidic residues" evidence="1">
    <location>
        <begin position="367"/>
        <end position="384"/>
    </location>
</feature>
<dbReference type="Gene3D" id="1.10.8.10">
    <property type="entry name" value="DNA helicase RuvA subunit, C-terminal domain"/>
    <property type="match status" value="1"/>
</dbReference>
<dbReference type="AlphaFoldDB" id="W6MH40"/>
<dbReference type="InterPro" id="IPR029071">
    <property type="entry name" value="Ubiquitin-like_domsf"/>
</dbReference>
<reference evidence="3" key="1">
    <citation type="submission" date="2013-12" db="EMBL/GenBank/DDBJ databases">
        <authorList>
            <person name="Genoscope - CEA"/>
        </authorList>
    </citation>
    <scope>NUCLEOTIDE SEQUENCE</scope>
    <source>
        <strain evidence="3">CBS 1993</strain>
    </source>
</reference>
<feature type="region of interest" description="Disordered" evidence="1">
    <location>
        <begin position="345"/>
        <end position="413"/>
    </location>
</feature>
<dbReference type="GeneID" id="34518361"/>